<evidence type="ECO:0000313" key="3">
    <source>
        <dbReference type="Proteomes" id="UP000655570"/>
    </source>
</evidence>
<feature type="region of interest" description="Disordered" evidence="1">
    <location>
        <begin position="296"/>
        <end position="329"/>
    </location>
</feature>
<keyword evidence="3" id="KW-1185">Reference proteome</keyword>
<evidence type="ECO:0000256" key="1">
    <source>
        <dbReference type="SAM" id="MobiDB-lite"/>
    </source>
</evidence>
<feature type="compositionally biased region" description="Basic and acidic residues" evidence="1">
    <location>
        <begin position="201"/>
        <end position="217"/>
    </location>
</feature>
<accession>A0ABR8TZ88</accession>
<dbReference type="RefSeq" id="WP_191803420.1">
    <property type="nucleotide sequence ID" value="NZ_JACSQF010000009.1"/>
</dbReference>
<feature type="region of interest" description="Disordered" evidence="1">
    <location>
        <begin position="153"/>
        <end position="217"/>
    </location>
</feature>
<reference evidence="2 3" key="1">
    <citation type="submission" date="2020-08" db="EMBL/GenBank/DDBJ databases">
        <title>A Genomic Blueprint of the Chicken Gut Microbiome.</title>
        <authorList>
            <person name="Gilroy R."/>
            <person name="Ravi A."/>
            <person name="Getino M."/>
            <person name="Pursley I."/>
            <person name="Horton D.L."/>
            <person name="Alikhan N.-F."/>
            <person name="Baker D."/>
            <person name="Gharbi K."/>
            <person name="Hall N."/>
            <person name="Watson M."/>
            <person name="Adriaenssens E.M."/>
            <person name="Foster-Nyarko E."/>
            <person name="Jarju S."/>
            <person name="Secka A."/>
            <person name="Antonio M."/>
            <person name="Oren A."/>
            <person name="Chaudhuri R."/>
            <person name="La Ragione R.M."/>
            <person name="Hildebrand F."/>
            <person name="Pallen M.J."/>
        </authorList>
    </citation>
    <scope>NUCLEOTIDE SEQUENCE [LARGE SCALE GENOMIC DNA]</scope>
    <source>
        <strain evidence="2 3">Sa2CUA9</strain>
    </source>
</reference>
<dbReference type="EMBL" id="JACSQF010000009">
    <property type="protein sequence ID" value="MBD7981096.1"/>
    <property type="molecule type" value="Genomic_DNA"/>
</dbReference>
<dbReference type="InterPro" id="IPR036390">
    <property type="entry name" value="WH_DNA-bd_sf"/>
</dbReference>
<evidence type="ECO:0000313" key="2">
    <source>
        <dbReference type="EMBL" id="MBD7981096.1"/>
    </source>
</evidence>
<proteinExistence type="predicted"/>
<sequence length="329" mass="33267">MENTQAVGRAEHAAPPRPGFGPPLVRRAVRPARLSKARLAVLDVLASQPEPCSVSSVATALDQHTNTVREHLEGLVEAGLATSESAPAHGRGRPARLYAAVTESPTTAGAAEYAGLASALAAQIARSSADPVGDALAAGRAWGAELVGDVEVPSGTVPDGVAHPANVGGTRSDEGAPGACRGPSGGSDDVGHPGSAGDGSRVQEKKTPGRGDDGVASAARHEVVDLLDRLGFAPRADDDAASVALTRCPLLEAAYRNPEVVCAVHLGLAQGALERLGAPREGTSLLPFAEPGACRLHLRPADGPPEGAPDRPTPEAEATSTPGHADGRR</sequence>
<name>A0ABR8TZ88_9CELL</name>
<protein>
    <submittedName>
        <fullName evidence="2">Helix-turn-helix domain-containing protein</fullName>
    </submittedName>
</protein>
<dbReference type="SUPFAM" id="SSF46785">
    <property type="entry name" value="Winged helix' DNA-binding domain"/>
    <property type="match status" value="1"/>
</dbReference>
<gene>
    <name evidence="2" type="ORF">H9641_10290</name>
</gene>
<organism evidence="2 3">
    <name type="scientific">Oerskovia merdavium</name>
    <dbReference type="NCBI Taxonomy" id="2762227"/>
    <lineage>
        <taxon>Bacteria</taxon>
        <taxon>Bacillati</taxon>
        <taxon>Actinomycetota</taxon>
        <taxon>Actinomycetes</taxon>
        <taxon>Micrococcales</taxon>
        <taxon>Cellulomonadaceae</taxon>
        <taxon>Oerskovia</taxon>
    </lineage>
</organism>
<comment type="caution">
    <text evidence="2">The sequence shown here is derived from an EMBL/GenBank/DDBJ whole genome shotgun (WGS) entry which is preliminary data.</text>
</comment>
<feature type="region of interest" description="Disordered" evidence="1">
    <location>
        <begin position="1"/>
        <end position="24"/>
    </location>
</feature>
<dbReference type="InterPro" id="IPR036388">
    <property type="entry name" value="WH-like_DNA-bd_sf"/>
</dbReference>
<dbReference type="Proteomes" id="UP000655570">
    <property type="component" value="Unassembled WGS sequence"/>
</dbReference>
<dbReference type="Gene3D" id="1.10.10.10">
    <property type="entry name" value="Winged helix-like DNA-binding domain superfamily/Winged helix DNA-binding domain"/>
    <property type="match status" value="1"/>
</dbReference>
<dbReference type="Pfam" id="PF12840">
    <property type="entry name" value="HTH_20"/>
    <property type="match status" value="1"/>
</dbReference>